<sequence>MAVFVCKTIQQDENTVSFTYRFRIPGEVHECGHPVETSSLSSFSTPRSNFDRVIDPNFDFTDPIMLEHCDAILKKAEIFNDRLRDEYGIVPEEVVDDDDTRPRFLRTPDKSSESEAHLSRQESKEKDKGVIRPPYTPYPCKADRATRDAARVVVRNLANQAKQAFHPTEAGEFMPQQFERELANEANYRVTSTISSIAGKDRPFNTIRLVRSDPEVTRTSTIVSRSDILSSRATSSASSLASNLISLTHTGSSTSAPNMNARSSSAHSRLTPHYRRCPSPTLSDVVRFRNRIGLLSDFLRNPRHAPPKPVVHSCSDASTQHGGSSSSNSKENKN</sequence>
<dbReference type="EMBL" id="KN716438">
    <property type="protein sequence ID" value="KJH44936.1"/>
    <property type="molecule type" value="Genomic_DNA"/>
</dbReference>
<dbReference type="Proteomes" id="UP000053766">
    <property type="component" value="Unassembled WGS sequence"/>
</dbReference>
<feature type="region of interest" description="Disordered" evidence="1">
    <location>
        <begin position="250"/>
        <end position="275"/>
    </location>
</feature>
<name>A0A0D8XRC1_DICVI</name>
<accession>A0A0D8XRC1</accession>
<evidence type="ECO:0000313" key="2">
    <source>
        <dbReference type="EMBL" id="KJH44936.1"/>
    </source>
</evidence>
<proteinExistence type="predicted"/>
<dbReference type="OrthoDB" id="5867124at2759"/>
<gene>
    <name evidence="2" type="ORF">DICVIV_09012</name>
</gene>
<reference evidence="3" key="2">
    <citation type="journal article" date="2016" name="Sci. Rep.">
        <title>Dictyocaulus viviparus genome, variome and transcriptome elucidate lungworm biology and support future intervention.</title>
        <authorList>
            <person name="McNulty S.N."/>
            <person name="Strube C."/>
            <person name="Rosa B.A."/>
            <person name="Martin J.C."/>
            <person name="Tyagi R."/>
            <person name="Choi Y.J."/>
            <person name="Wang Q."/>
            <person name="Hallsworth Pepin K."/>
            <person name="Zhang X."/>
            <person name="Ozersky P."/>
            <person name="Wilson R.K."/>
            <person name="Sternberg P.W."/>
            <person name="Gasser R.B."/>
            <person name="Mitreva M."/>
        </authorList>
    </citation>
    <scope>NUCLEOTIDE SEQUENCE [LARGE SCALE GENOMIC DNA]</scope>
    <source>
        <strain evidence="3">HannoverDv2000</strain>
    </source>
</reference>
<feature type="compositionally biased region" description="Low complexity" evidence="1">
    <location>
        <begin position="324"/>
        <end position="334"/>
    </location>
</feature>
<evidence type="ECO:0000256" key="1">
    <source>
        <dbReference type="SAM" id="MobiDB-lite"/>
    </source>
</evidence>
<feature type="compositionally biased region" description="Polar residues" evidence="1">
    <location>
        <begin position="250"/>
        <end position="268"/>
    </location>
</feature>
<dbReference type="AlphaFoldDB" id="A0A0D8XRC1"/>
<feature type="region of interest" description="Disordered" evidence="1">
    <location>
        <begin position="99"/>
        <end position="141"/>
    </location>
</feature>
<evidence type="ECO:0000313" key="3">
    <source>
        <dbReference type="Proteomes" id="UP000053766"/>
    </source>
</evidence>
<organism evidence="2 3">
    <name type="scientific">Dictyocaulus viviparus</name>
    <name type="common">Bovine lungworm</name>
    <dbReference type="NCBI Taxonomy" id="29172"/>
    <lineage>
        <taxon>Eukaryota</taxon>
        <taxon>Metazoa</taxon>
        <taxon>Ecdysozoa</taxon>
        <taxon>Nematoda</taxon>
        <taxon>Chromadorea</taxon>
        <taxon>Rhabditida</taxon>
        <taxon>Rhabditina</taxon>
        <taxon>Rhabditomorpha</taxon>
        <taxon>Strongyloidea</taxon>
        <taxon>Metastrongylidae</taxon>
        <taxon>Dictyocaulus</taxon>
    </lineage>
</organism>
<feature type="region of interest" description="Disordered" evidence="1">
    <location>
        <begin position="299"/>
        <end position="334"/>
    </location>
</feature>
<reference evidence="2 3" key="1">
    <citation type="submission" date="2013-11" db="EMBL/GenBank/DDBJ databases">
        <title>Draft genome of the bovine lungworm Dictyocaulus viviparus.</title>
        <authorList>
            <person name="Mitreva M."/>
        </authorList>
    </citation>
    <scope>NUCLEOTIDE SEQUENCE [LARGE SCALE GENOMIC DNA]</scope>
    <source>
        <strain evidence="2 3">HannoverDv2000</strain>
    </source>
</reference>
<keyword evidence="3" id="KW-1185">Reference proteome</keyword>
<protein>
    <submittedName>
        <fullName evidence="2">Uncharacterized protein</fullName>
    </submittedName>
</protein>
<feature type="compositionally biased region" description="Basic and acidic residues" evidence="1">
    <location>
        <begin position="100"/>
        <end position="130"/>
    </location>
</feature>